<evidence type="ECO:0000256" key="1">
    <source>
        <dbReference type="SAM" id="MobiDB-lite"/>
    </source>
</evidence>
<evidence type="ECO:0000313" key="3">
    <source>
        <dbReference type="Proteomes" id="UP001465976"/>
    </source>
</evidence>
<organism evidence="2 3">
    <name type="scientific">Marasmius crinis-equi</name>
    <dbReference type="NCBI Taxonomy" id="585013"/>
    <lineage>
        <taxon>Eukaryota</taxon>
        <taxon>Fungi</taxon>
        <taxon>Dikarya</taxon>
        <taxon>Basidiomycota</taxon>
        <taxon>Agaricomycotina</taxon>
        <taxon>Agaricomycetes</taxon>
        <taxon>Agaricomycetidae</taxon>
        <taxon>Agaricales</taxon>
        <taxon>Marasmiineae</taxon>
        <taxon>Marasmiaceae</taxon>
        <taxon>Marasmius</taxon>
    </lineage>
</organism>
<dbReference type="EMBL" id="JBAHYK010000025">
    <property type="protein sequence ID" value="KAL0580676.1"/>
    <property type="molecule type" value="Genomic_DNA"/>
</dbReference>
<keyword evidence="3" id="KW-1185">Reference proteome</keyword>
<protein>
    <submittedName>
        <fullName evidence="2">Uncharacterized protein</fullName>
    </submittedName>
</protein>
<name>A0ABR3FYQ8_9AGAR</name>
<reference evidence="2 3" key="1">
    <citation type="submission" date="2024-02" db="EMBL/GenBank/DDBJ databases">
        <title>A draft genome for the cacao thread blight pathogen Marasmius crinis-equi.</title>
        <authorList>
            <person name="Cohen S.P."/>
            <person name="Baruah I.K."/>
            <person name="Amoako-Attah I."/>
            <person name="Bukari Y."/>
            <person name="Meinhardt L.W."/>
            <person name="Bailey B.A."/>
        </authorList>
    </citation>
    <scope>NUCLEOTIDE SEQUENCE [LARGE SCALE GENOMIC DNA]</scope>
    <source>
        <strain evidence="2 3">GH-76</strain>
    </source>
</reference>
<feature type="region of interest" description="Disordered" evidence="1">
    <location>
        <begin position="186"/>
        <end position="220"/>
    </location>
</feature>
<proteinExistence type="predicted"/>
<dbReference type="Proteomes" id="UP001465976">
    <property type="component" value="Unassembled WGS sequence"/>
</dbReference>
<sequence>MLHGGEDEDEDEEAEQPRTYDFKHAYDANLSGLCRSITIEYRKISLCWKYFTGIGFWLRKVINMIKLSNDHDPSRGQRLQLPNLRRISFKVRTSRPMEAVFYGNHSLFSCLPPFSDFPQQVTNLEVSFTHGEPEKTPCCRYERFGLGKRVTVLGTSEKVARQLVGILKRSKGVPVFKQEHIAWKEVESEEEQEDDGDGDESVEWFDAETGSEPLPNSTYSQPARNFDYNAWADYIESLFEPYSRDELERLLAALARRVRSVE</sequence>
<evidence type="ECO:0000313" key="2">
    <source>
        <dbReference type="EMBL" id="KAL0580676.1"/>
    </source>
</evidence>
<feature type="compositionally biased region" description="Acidic residues" evidence="1">
    <location>
        <begin position="187"/>
        <end position="206"/>
    </location>
</feature>
<accession>A0ABR3FYQ8</accession>
<gene>
    <name evidence="2" type="ORF">V5O48_001317</name>
</gene>
<comment type="caution">
    <text evidence="2">The sequence shown here is derived from an EMBL/GenBank/DDBJ whole genome shotgun (WGS) entry which is preliminary data.</text>
</comment>